<evidence type="ECO:0000313" key="4">
    <source>
        <dbReference type="Proteomes" id="UP000525652"/>
    </source>
</evidence>
<dbReference type="Proteomes" id="UP000525652">
    <property type="component" value="Unassembled WGS sequence"/>
</dbReference>
<dbReference type="Gene3D" id="3.20.20.80">
    <property type="entry name" value="Glycosidases"/>
    <property type="match status" value="1"/>
</dbReference>
<dbReference type="PANTHER" id="PTHR10066:SF67">
    <property type="entry name" value="BETA-GLUCURONIDASE"/>
    <property type="match status" value="1"/>
</dbReference>
<evidence type="ECO:0000313" key="3">
    <source>
        <dbReference type="EMBL" id="MBC2602794.1"/>
    </source>
</evidence>
<dbReference type="AlphaFoldDB" id="A0A7X1E559"/>
<comment type="caution">
    <text evidence="3">The sequence shown here is derived from an EMBL/GenBank/DDBJ whole genome shotgun (WGS) entry which is preliminary data.</text>
</comment>
<dbReference type="GO" id="GO:0005975">
    <property type="term" value="P:carbohydrate metabolic process"/>
    <property type="evidence" value="ECO:0007669"/>
    <property type="project" value="InterPro"/>
</dbReference>
<proteinExistence type="inferred from homology"/>
<comment type="similarity">
    <text evidence="1">Belongs to the glycosyl hydrolase 2 family.</text>
</comment>
<dbReference type="GO" id="GO:0004566">
    <property type="term" value="F:beta-glucuronidase activity"/>
    <property type="evidence" value="ECO:0007669"/>
    <property type="project" value="TreeGrafter"/>
</dbReference>
<dbReference type="GO" id="GO:0030246">
    <property type="term" value="F:carbohydrate binding"/>
    <property type="evidence" value="ECO:0007669"/>
    <property type="project" value="TreeGrafter"/>
</dbReference>
<reference evidence="3 4" key="1">
    <citation type="submission" date="2020-07" db="EMBL/GenBank/DDBJ databases">
        <authorList>
            <person name="Feng X."/>
        </authorList>
    </citation>
    <scope>NUCLEOTIDE SEQUENCE [LARGE SCALE GENOMIC DNA]</scope>
    <source>
        <strain evidence="3 4">JCM14086</strain>
    </source>
</reference>
<name>A0A7X1E559_9BACT</name>
<dbReference type="InterPro" id="IPR006103">
    <property type="entry name" value="Glyco_hydro_2_cat"/>
</dbReference>
<dbReference type="EMBL" id="JACHVA010000101">
    <property type="protein sequence ID" value="MBC2602794.1"/>
    <property type="molecule type" value="Genomic_DNA"/>
</dbReference>
<keyword evidence="4" id="KW-1185">Reference proteome</keyword>
<evidence type="ECO:0000259" key="2">
    <source>
        <dbReference type="Pfam" id="PF02836"/>
    </source>
</evidence>
<dbReference type="SUPFAM" id="SSF51445">
    <property type="entry name" value="(Trans)glycosidases"/>
    <property type="match status" value="1"/>
</dbReference>
<sequence length="59" mass="6985">MRDLDYVVGEHIWNFADFRTAQNFARVGGNKKGAFSRERQPKMVAHFVRKVWAEPRYEA</sequence>
<gene>
    <name evidence="3" type="ORF">H5P30_13500</name>
</gene>
<evidence type="ECO:0000256" key="1">
    <source>
        <dbReference type="ARBA" id="ARBA00007401"/>
    </source>
</evidence>
<dbReference type="InterPro" id="IPR017853">
    <property type="entry name" value="GH"/>
</dbReference>
<protein>
    <recommendedName>
        <fullName evidence="2">Glycoside hydrolase family 2 catalytic domain-containing protein</fullName>
    </recommendedName>
</protein>
<dbReference type="Pfam" id="PF02836">
    <property type="entry name" value="Glyco_hydro_2_C"/>
    <property type="match status" value="1"/>
</dbReference>
<dbReference type="GO" id="GO:0019391">
    <property type="term" value="P:glucuronoside catabolic process"/>
    <property type="evidence" value="ECO:0007669"/>
    <property type="project" value="TreeGrafter"/>
</dbReference>
<feature type="domain" description="Glycoside hydrolase family 2 catalytic" evidence="2">
    <location>
        <begin position="4"/>
        <end position="53"/>
    </location>
</feature>
<organism evidence="3 4">
    <name type="scientific">Puniceicoccus vermicola</name>
    <dbReference type="NCBI Taxonomy" id="388746"/>
    <lineage>
        <taxon>Bacteria</taxon>
        <taxon>Pseudomonadati</taxon>
        <taxon>Verrucomicrobiota</taxon>
        <taxon>Opitutia</taxon>
        <taxon>Puniceicoccales</taxon>
        <taxon>Puniceicoccaceae</taxon>
        <taxon>Puniceicoccus</taxon>
    </lineage>
</organism>
<accession>A0A7X1E559</accession>
<dbReference type="PANTHER" id="PTHR10066">
    <property type="entry name" value="BETA-GLUCURONIDASE"/>
    <property type="match status" value="1"/>
</dbReference>